<feature type="transmembrane region" description="Helical" evidence="1">
    <location>
        <begin position="6"/>
        <end position="24"/>
    </location>
</feature>
<sequence>MIWLIVFTPVLLLIIVGVIIEKRGKRKGTHMNMDHNHEHVI</sequence>
<dbReference type="Proteomes" id="UP000199544">
    <property type="component" value="Unassembled WGS sequence"/>
</dbReference>
<evidence type="ECO:0000313" key="3">
    <source>
        <dbReference type="Proteomes" id="UP000199544"/>
    </source>
</evidence>
<reference evidence="3" key="1">
    <citation type="submission" date="2016-10" db="EMBL/GenBank/DDBJ databases">
        <authorList>
            <person name="Varghese N."/>
            <person name="Submissions S."/>
        </authorList>
    </citation>
    <scope>NUCLEOTIDE SEQUENCE [LARGE SCALE GENOMIC DNA]</scope>
    <source>
        <strain evidence="3">CGMCC 1.6854</strain>
    </source>
</reference>
<keyword evidence="1" id="KW-0472">Membrane</keyword>
<evidence type="ECO:0000313" key="2">
    <source>
        <dbReference type="EMBL" id="SDN46630.1"/>
    </source>
</evidence>
<keyword evidence="1" id="KW-1133">Transmembrane helix</keyword>
<proteinExistence type="predicted"/>
<organism evidence="2 3">
    <name type="scientific">Fictibacillus solisalsi</name>
    <dbReference type="NCBI Taxonomy" id="459525"/>
    <lineage>
        <taxon>Bacteria</taxon>
        <taxon>Bacillati</taxon>
        <taxon>Bacillota</taxon>
        <taxon>Bacilli</taxon>
        <taxon>Bacillales</taxon>
        <taxon>Fictibacillaceae</taxon>
        <taxon>Fictibacillus</taxon>
    </lineage>
</organism>
<name>A0A1H0BLV6_9BACL</name>
<gene>
    <name evidence="2" type="ORF">SAMN04488137_4556</name>
</gene>
<dbReference type="EMBL" id="FNHW01000005">
    <property type="protein sequence ID" value="SDN46630.1"/>
    <property type="molecule type" value="Genomic_DNA"/>
</dbReference>
<dbReference type="STRING" id="459525.SAMN04488137_4556"/>
<evidence type="ECO:0000256" key="1">
    <source>
        <dbReference type="SAM" id="Phobius"/>
    </source>
</evidence>
<dbReference type="RefSeq" id="WP_280138831.1">
    <property type="nucleotide sequence ID" value="NZ_FNHW01000005.1"/>
</dbReference>
<keyword evidence="1" id="KW-0812">Transmembrane</keyword>
<dbReference type="AlphaFoldDB" id="A0A1H0BLV6"/>
<protein>
    <submittedName>
        <fullName evidence="2">Uncharacterized protein</fullName>
    </submittedName>
</protein>
<accession>A0A1H0BLV6</accession>
<keyword evidence="3" id="KW-1185">Reference proteome</keyword>